<evidence type="ECO:0000256" key="3">
    <source>
        <dbReference type="ARBA" id="ARBA00022723"/>
    </source>
</evidence>
<keyword evidence="6" id="KW-1185">Reference proteome</keyword>
<dbReference type="Pfam" id="PF05853">
    <property type="entry name" value="BKACE"/>
    <property type="match status" value="1"/>
</dbReference>
<evidence type="ECO:0000256" key="2">
    <source>
        <dbReference type="ARBA" id="ARBA00022679"/>
    </source>
</evidence>
<comment type="caution">
    <text evidence="5">The sequence shown here is derived from an EMBL/GenBank/DDBJ whole genome shotgun (WGS) entry which is preliminary data.</text>
</comment>
<dbReference type="Proteomes" id="UP001176021">
    <property type="component" value="Unassembled WGS sequence"/>
</dbReference>
<sequence>MAVSSTKRIISCAITGSIHVPSQSPYLPITPDQIAQNALDAANAGAAIVHIHARNPETGQPSPDLELYREIVGKIRAKNKEVIICLTTGGGAGMSVEQRVAVVPEFKPELASMNAGSINWGLFPVLDKVKEFKFPWESAMLNMTKSFVFENTFTAMETMTRIMTENGTKPELEVYDMGHLYSIAYLLQKGIIKPPITMQFVTGILGGISSTPYDIMNMHTTAERLFGTGKYNWSVIGAGKAEFPAATMALILGGHVRVGMEDNLYLGKGVLAKNNGELVTKMVRIMTELDLQPATPAEARELLALSK</sequence>
<evidence type="ECO:0000313" key="5">
    <source>
        <dbReference type="EMBL" id="MDO0822582.1"/>
    </source>
</evidence>
<keyword evidence="4" id="KW-0862">Zinc</keyword>
<keyword evidence="3" id="KW-0479">Metal-binding</keyword>
<dbReference type="PANTHER" id="PTHR37418:SF2">
    <property type="entry name" value="3-KETO-5-AMINOHEXANOATE CLEAVAGE ENZYME"/>
    <property type="match status" value="1"/>
</dbReference>
<evidence type="ECO:0000313" key="6">
    <source>
        <dbReference type="Proteomes" id="UP001176021"/>
    </source>
</evidence>
<dbReference type="Gene3D" id="3.20.20.70">
    <property type="entry name" value="Aldolase class I"/>
    <property type="match status" value="1"/>
</dbReference>
<organism evidence="5 6">
    <name type="scientific">Desulfosporosinus nitroreducens</name>
    <dbReference type="NCBI Taxonomy" id="2018668"/>
    <lineage>
        <taxon>Bacteria</taxon>
        <taxon>Bacillati</taxon>
        <taxon>Bacillota</taxon>
        <taxon>Clostridia</taxon>
        <taxon>Eubacteriales</taxon>
        <taxon>Desulfitobacteriaceae</taxon>
        <taxon>Desulfosporosinus</taxon>
    </lineage>
</organism>
<protein>
    <submittedName>
        <fullName evidence="5">3-keto-5-aminohexanoate cleavage protein</fullName>
    </submittedName>
</protein>
<comment type="cofactor">
    <cofactor evidence="1">
        <name>Zn(2+)</name>
        <dbReference type="ChEBI" id="CHEBI:29105"/>
    </cofactor>
</comment>
<dbReference type="InterPro" id="IPR008567">
    <property type="entry name" value="BKACE"/>
</dbReference>
<proteinExistence type="predicted"/>
<dbReference type="RefSeq" id="WP_252472405.1">
    <property type="nucleotide sequence ID" value="NZ_JAMHFY010000027.1"/>
</dbReference>
<evidence type="ECO:0000256" key="4">
    <source>
        <dbReference type="ARBA" id="ARBA00022833"/>
    </source>
</evidence>
<dbReference type="InterPro" id="IPR013785">
    <property type="entry name" value="Aldolase_TIM"/>
</dbReference>
<keyword evidence="2" id="KW-0808">Transferase</keyword>
<reference evidence="5" key="1">
    <citation type="submission" date="2022-05" db="EMBL/GenBank/DDBJ databases">
        <title>Expanded diversity of anoxic marine methylotrophy in a Black Sea sulfate reducing microorganism.</title>
        <authorList>
            <person name="Fischer P.Q."/>
            <person name="Stams A.J.M."/>
            <person name="Villanueva L."/>
            <person name="Sousa D.Z."/>
        </authorList>
    </citation>
    <scope>NUCLEOTIDE SEQUENCE</scope>
    <source>
        <strain evidence="5">P130</strain>
    </source>
</reference>
<gene>
    <name evidence="5" type="ORF">M8H41_06910</name>
</gene>
<dbReference type="EMBL" id="JAMJEV010000005">
    <property type="protein sequence ID" value="MDO0822582.1"/>
    <property type="molecule type" value="Genomic_DNA"/>
</dbReference>
<name>A0ABT8QMM3_9FIRM</name>
<accession>A0ABT8QMM3</accession>
<dbReference type="PANTHER" id="PTHR37418">
    <property type="entry name" value="3-KETO-5-AMINOHEXANOATE CLEAVAGE ENZYME-RELATED"/>
    <property type="match status" value="1"/>
</dbReference>
<evidence type="ECO:0000256" key="1">
    <source>
        <dbReference type="ARBA" id="ARBA00001947"/>
    </source>
</evidence>